<keyword evidence="1" id="KW-0472">Membrane</keyword>
<reference evidence="2 3" key="1">
    <citation type="submission" date="2020-02" db="EMBL/GenBank/DDBJ databases">
        <title>Comparative genomics of sulfur disproportionating microorganisms.</title>
        <authorList>
            <person name="Ward L.M."/>
            <person name="Bertran E."/>
            <person name="Johnston D.T."/>
        </authorList>
    </citation>
    <scope>NUCLEOTIDE SEQUENCE [LARGE SCALE GENOMIC DNA]</scope>
    <source>
        <strain evidence="2 3">DSM 100025</strain>
    </source>
</reference>
<feature type="transmembrane region" description="Helical" evidence="1">
    <location>
        <begin position="124"/>
        <end position="144"/>
    </location>
</feature>
<feature type="transmembrane region" description="Helical" evidence="1">
    <location>
        <begin position="99"/>
        <end position="118"/>
    </location>
</feature>
<gene>
    <name evidence="2" type="ORF">G3N55_08885</name>
</gene>
<feature type="transmembrane region" description="Helical" evidence="1">
    <location>
        <begin position="58"/>
        <end position="79"/>
    </location>
</feature>
<dbReference type="AlphaFoldDB" id="A0A6N9TNX2"/>
<comment type="caution">
    <text evidence="2">The sequence shown here is derived from an EMBL/GenBank/DDBJ whole genome shotgun (WGS) entry which is preliminary data.</text>
</comment>
<organism evidence="2 3">
    <name type="scientific">Dissulfurirhabdus thermomarina</name>
    <dbReference type="NCBI Taxonomy" id="1765737"/>
    <lineage>
        <taxon>Bacteria</taxon>
        <taxon>Deltaproteobacteria</taxon>
        <taxon>Dissulfurirhabdaceae</taxon>
        <taxon>Dissulfurirhabdus</taxon>
    </lineage>
</organism>
<name>A0A6N9TNX2_DISTH</name>
<dbReference type="EMBL" id="JAAGRR010000104">
    <property type="protein sequence ID" value="NDY42955.1"/>
    <property type="molecule type" value="Genomic_DNA"/>
</dbReference>
<accession>A0A6N9TNX2</accession>
<keyword evidence="3" id="KW-1185">Reference proteome</keyword>
<feature type="transmembrane region" description="Helical" evidence="1">
    <location>
        <begin position="30"/>
        <end position="52"/>
    </location>
</feature>
<keyword evidence="1" id="KW-1133">Transmembrane helix</keyword>
<evidence type="ECO:0000313" key="3">
    <source>
        <dbReference type="Proteomes" id="UP000469346"/>
    </source>
</evidence>
<protein>
    <submittedName>
        <fullName evidence="2">Uncharacterized protein</fullName>
    </submittedName>
</protein>
<proteinExistence type="predicted"/>
<evidence type="ECO:0000256" key="1">
    <source>
        <dbReference type="SAM" id="Phobius"/>
    </source>
</evidence>
<keyword evidence="1" id="KW-0812">Transmembrane</keyword>
<dbReference type="Proteomes" id="UP000469346">
    <property type="component" value="Unassembled WGS sequence"/>
</dbReference>
<sequence length="160" mass="16912">MTVHPPGPHREGWRDRLERFKPGACRRTHLMVSGLVWAVVGAVMLARGAAWLRPWGDLTRGLVLVGALAAGAAKARWVLDGVAGRIAARIERRGDGRCLGGFLSLSNWALVALMILFGRGLRAVGVPAAPAGCLYIAVGFGLLVSSRVVWRAWAGSAAPG</sequence>
<evidence type="ECO:0000313" key="2">
    <source>
        <dbReference type="EMBL" id="NDY42955.1"/>
    </source>
</evidence>
<dbReference type="RefSeq" id="WP_163299081.1">
    <property type="nucleotide sequence ID" value="NZ_JAAGRR010000104.1"/>
</dbReference>